<gene>
    <name evidence="3" type="ORF">pdam_00008950</name>
</gene>
<keyword evidence="1" id="KW-0547">Nucleotide-binding</keyword>
<dbReference type="InterPro" id="IPR005225">
    <property type="entry name" value="Small_GTP-bd"/>
</dbReference>
<dbReference type="GO" id="GO:0003924">
    <property type="term" value="F:GTPase activity"/>
    <property type="evidence" value="ECO:0007669"/>
    <property type="project" value="InterPro"/>
</dbReference>
<dbReference type="PROSITE" id="PS51421">
    <property type="entry name" value="RAS"/>
    <property type="match status" value="1"/>
</dbReference>
<dbReference type="InterPro" id="IPR050227">
    <property type="entry name" value="Rab"/>
</dbReference>
<dbReference type="SMART" id="SM00173">
    <property type="entry name" value="RAS"/>
    <property type="match status" value="1"/>
</dbReference>
<dbReference type="EMBL" id="RCHS01004154">
    <property type="protein sequence ID" value="RMX37312.1"/>
    <property type="molecule type" value="Genomic_DNA"/>
</dbReference>
<comment type="caution">
    <text evidence="3">The sequence shown here is derived from an EMBL/GenBank/DDBJ whole genome shotgun (WGS) entry which is preliminary data.</text>
</comment>
<dbReference type="CDD" id="cd00154">
    <property type="entry name" value="Rab"/>
    <property type="match status" value="1"/>
</dbReference>
<dbReference type="InterPro" id="IPR027417">
    <property type="entry name" value="P-loop_NTPase"/>
</dbReference>
<proteinExistence type="predicted"/>
<organism evidence="3 4">
    <name type="scientific">Pocillopora damicornis</name>
    <name type="common">Cauliflower coral</name>
    <name type="synonym">Millepora damicornis</name>
    <dbReference type="NCBI Taxonomy" id="46731"/>
    <lineage>
        <taxon>Eukaryota</taxon>
        <taxon>Metazoa</taxon>
        <taxon>Cnidaria</taxon>
        <taxon>Anthozoa</taxon>
        <taxon>Hexacorallia</taxon>
        <taxon>Scleractinia</taxon>
        <taxon>Astrocoeniina</taxon>
        <taxon>Pocilloporidae</taxon>
        <taxon>Pocillopora</taxon>
    </lineage>
</organism>
<dbReference type="OMA" id="IYDVTHK"/>
<dbReference type="GO" id="GO:0005525">
    <property type="term" value="F:GTP binding"/>
    <property type="evidence" value="ECO:0007669"/>
    <property type="project" value="UniProtKB-KW"/>
</dbReference>
<dbReference type="Gene3D" id="3.40.50.300">
    <property type="entry name" value="P-loop containing nucleotide triphosphate hydrolases"/>
    <property type="match status" value="1"/>
</dbReference>
<dbReference type="SMART" id="SM00175">
    <property type="entry name" value="RAB"/>
    <property type="match status" value="1"/>
</dbReference>
<dbReference type="STRING" id="46731.A0A3M6T7G6"/>
<dbReference type="SUPFAM" id="SSF52540">
    <property type="entry name" value="P-loop containing nucleoside triphosphate hydrolases"/>
    <property type="match status" value="1"/>
</dbReference>
<evidence type="ECO:0000256" key="2">
    <source>
        <dbReference type="ARBA" id="ARBA00023134"/>
    </source>
</evidence>
<dbReference type="Pfam" id="PF00071">
    <property type="entry name" value="Ras"/>
    <property type="match status" value="1"/>
</dbReference>
<sequence length="194" mass="21253">MAEKTSEFKIVIVGGSGVGKSSVINSFCGNIVEEDLEADDQVQVVADQQVVIKRMEVQGKDICLKIVDTAGSVLENQKSTKALYKGAQGIMVIYDVTHKHSFDDVPKLLQDIDEHREGAPVVFVIGNKCDLEDRRVISIETLEGFATDHGVYFLEVSGNTGVKVKKAFDLMTEEILLAENQDQAAAHANHCNFL</sequence>
<dbReference type="PANTHER" id="PTHR47977">
    <property type="entry name" value="RAS-RELATED PROTEIN RAB"/>
    <property type="match status" value="1"/>
</dbReference>
<evidence type="ECO:0000256" key="1">
    <source>
        <dbReference type="ARBA" id="ARBA00022741"/>
    </source>
</evidence>
<dbReference type="InterPro" id="IPR001806">
    <property type="entry name" value="Small_GTPase"/>
</dbReference>
<keyword evidence="4" id="KW-1185">Reference proteome</keyword>
<dbReference type="SMART" id="SM00174">
    <property type="entry name" value="RHO"/>
    <property type="match status" value="1"/>
</dbReference>
<accession>A0A3M6T7G6</accession>
<keyword evidence="2" id="KW-0342">GTP-binding</keyword>
<evidence type="ECO:0000313" key="4">
    <source>
        <dbReference type="Proteomes" id="UP000275408"/>
    </source>
</evidence>
<dbReference type="NCBIfam" id="TIGR00231">
    <property type="entry name" value="small_GTP"/>
    <property type="match status" value="1"/>
</dbReference>
<name>A0A3M6T7G6_POCDA</name>
<dbReference type="OrthoDB" id="10419603at2759"/>
<reference evidence="3 4" key="1">
    <citation type="journal article" date="2018" name="Sci. Rep.">
        <title>Comparative analysis of the Pocillopora damicornis genome highlights role of immune system in coral evolution.</title>
        <authorList>
            <person name="Cunning R."/>
            <person name="Bay R.A."/>
            <person name="Gillette P."/>
            <person name="Baker A.C."/>
            <person name="Traylor-Knowles N."/>
        </authorList>
    </citation>
    <scope>NUCLEOTIDE SEQUENCE [LARGE SCALE GENOMIC DNA]</scope>
    <source>
        <strain evidence="3">RSMAS</strain>
        <tissue evidence="3">Whole animal</tissue>
    </source>
</reference>
<evidence type="ECO:0000313" key="3">
    <source>
        <dbReference type="EMBL" id="RMX37312.1"/>
    </source>
</evidence>
<protein>
    <submittedName>
        <fullName evidence="3">Uncharacterized protein</fullName>
    </submittedName>
</protein>
<dbReference type="PROSITE" id="PS51419">
    <property type="entry name" value="RAB"/>
    <property type="match status" value="1"/>
</dbReference>
<dbReference type="FunFam" id="3.40.50.300:FF:001447">
    <property type="entry name" value="Ras-related protein Rab-1B"/>
    <property type="match status" value="1"/>
</dbReference>
<dbReference type="Proteomes" id="UP000275408">
    <property type="component" value="Unassembled WGS sequence"/>
</dbReference>
<dbReference type="AlphaFoldDB" id="A0A3M6T7G6"/>
<dbReference type="PRINTS" id="PR00449">
    <property type="entry name" value="RASTRNSFRMNG"/>
</dbReference>